<proteinExistence type="predicted"/>
<gene>
    <name evidence="1" type="ORF">B0H63DRAFT_74320</name>
</gene>
<dbReference type="EMBL" id="JAULSW010000010">
    <property type="protein sequence ID" value="KAK3368284.1"/>
    <property type="molecule type" value="Genomic_DNA"/>
</dbReference>
<comment type="caution">
    <text evidence="1">The sequence shown here is derived from an EMBL/GenBank/DDBJ whole genome shotgun (WGS) entry which is preliminary data.</text>
</comment>
<accession>A0AAE0K1L2</accession>
<dbReference type="AlphaFoldDB" id="A0AAE0K1L2"/>
<evidence type="ECO:0000313" key="1">
    <source>
        <dbReference type="EMBL" id="KAK3368284.1"/>
    </source>
</evidence>
<name>A0AAE0K1L2_9PEZI</name>
<sequence length="189" mass="20822">MVVWKRFCMGCRYPSANCPSSGSFRTVPEFVLLVDHEAQRDTLESFGAENSDNQNWDVSVKIDVGSRRAGLPLGSPRLENFISRTLRSRTTVDYAQEVLQRELDFILQTADLLPMGAEVTLSFGFTPAAHVVQSIKRLARPNLTLELHVGKPSITAGSIQISSGRITVHAGNYVANDPDAGGYRFPTPR</sequence>
<protein>
    <submittedName>
        <fullName evidence="1">Uncharacterized protein</fullName>
    </submittedName>
</protein>
<evidence type="ECO:0000313" key="2">
    <source>
        <dbReference type="Proteomes" id="UP001285441"/>
    </source>
</evidence>
<reference evidence="1" key="2">
    <citation type="submission" date="2023-06" db="EMBL/GenBank/DDBJ databases">
        <authorList>
            <consortium name="Lawrence Berkeley National Laboratory"/>
            <person name="Haridas S."/>
            <person name="Hensen N."/>
            <person name="Bonometti L."/>
            <person name="Westerberg I."/>
            <person name="Brannstrom I.O."/>
            <person name="Guillou S."/>
            <person name="Cros-Aarteil S."/>
            <person name="Calhoun S."/>
            <person name="Kuo A."/>
            <person name="Mondo S."/>
            <person name="Pangilinan J."/>
            <person name="Riley R."/>
            <person name="LaButti K."/>
            <person name="Andreopoulos B."/>
            <person name="Lipzen A."/>
            <person name="Chen C."/>
            <person name="Yanf M."/>
            <person name="Daum C."/>
            <person name="Ng V."/>
            <person name="Clum A."/>
            <person name="Steindorff A."/>
            <person name="Ohm R."/>
            <person name="Martin F."/>
            <person name="Silar P."/>
            <person name="Natvig D."/>
            <person name="Lalanne C."/>
            <person name="Gautier V."/>
            <person name="Ament-velasquez S.L."/>
            <person name="Kruys A."/>
            <person name="Hutchinson M.I."/>
            <person name="Powell A.J."/>
            <person name="Barry K."/>
            <person name="Miller A.N."/>
            <person name="Grigoriev I.V."/>
            <person name="Debuchy R."/>
            <person name="Gladieux P."/>
            <person name="Thoren M.H."/>
            <person name="Johannesson H."/>
        </authorList>
    </citation>
    <scope>NUCLEOTIDE SEQUENCE</scope>
    <source>
        <strain evidence="1">CBS 232.78</strain>
    </source>
</reference>
<organism evidence="1 2">
    <name type="scientific">Podospora didyma</name>
    <dbReference type="NCBI Taxonomy" id="330526"/>
    <lineage>
        <taxon>Eukaryota</taxon>
        <taxon>Fungi</taxon>
        <taxon>Dikarya</taxon>
        <taxon>Ascomycota</taxon>
        <taxon>Pezizomycotina</taxon>
        <taxon>Sordariomycetes</taxon>
        <taxon>Sordariomycetidae</taxon>
        <taxon>Sordariales</taxon>
        <taxon>Podosporaceae</taxon>
        <taxon>Podospora</taxon>
    </lineage>
</organism>
<keyword evidence="2" id="KW-1185">Reference proteome</keyword>
<reference evidence="1" key="1">
    <citation type="journal article" date="2023" name="Mol. Phylogenet. Evol.">
        <title>Genome-scale phylogeny and comparative genomics of the fungal order Sordariales.</title>
        <authorList>
            <person name="Hensen N."/>
            <person name="Bonometti L."/>
            <person name="Westerberg I."/>
            <person name="Brannstrom I.O."/>
            <person name="Guillou S."/>
            <person name="Cros-Aarteil S."/>
            <person name="Calhoun S."/>
            <person name="Haridas S."/>
            <person name="Kuo A."/>
            <person name="Mondo S."/>
            <person name="Pangilinan J."/>
            <person name="Riley R."/>
            <person name="LaButti K."/>
            <person name="Andreopoulos B."/>
            <person name="Lipzen A."/>
            <person name="Chen C."/>
            <person name="Yan M."/>
            <person name="Daum C."/>
            <person name="Ng V."/>
            <person name="Clum A."/>
            <person name="Steindorff A."/>
            <person name="Ohm R.A."/>
            <person name="Martin F."/>
            <person name="Silar P."/>
            <person name="Natvig D.O."/>
            <person name="Lalanne C."/>
            <person name="Gautier V."/>
            <person name="Ament-Velasquez S.L."/>
            <person name="Kruys A."/>
            <person name="Hutchinson M.I."/>
            <person name="Powell A.J."/>
            <person name="Barry K."/>
            <person name="Miller A.N."/>
            <person name="Grigoriev I.V."/>
            <person name="Debuchy R."/>
            <person name="Gladieux P."/>
            <person name="Hiltunen Thoren M."/>
            <person name="Johannesson H."/>
        </authorList>
    </citation>
    <scope>NUCLEOTIDE SEQUENCE</scope>
    <source>
        <strain evidence="1">CBS 232.78</strain>
    </source>
</reference>
<dbReference type="Gene3D" id="3.20.20.10">
    <property type="entry name" value="Alanine racemase"/>
    <property type="match status" value="1"/>
</dbReference>
<dbReference type="InterPro" id="IPR029066">
    <property type="entry name" value="PLP-binding_barrel"/>
</dbReference>
<dbReference type="Proteomes" id="UP001285441">
    <property type="component" value="Unassembled WGS sequence"/>
</dbReference>